<feature type="transmembrane region" description="Helical" evidence="1">
    <location>
        <begin position="75"/>
        <end position="93"/>
    </location>
</feature>
<keyword evidence="3" id="KW-1185">Reference proteome</keyword>
<feature type="transmembrane region" description="Helical" evidence="1">
    <location>
        <begin position="174"/>
        <end position="201"/>
    </location>
</feature>
<dbReference type="EMBL" id="UZAI01002312">
    <property type="protein sequence ID" value="VDO70296.1"/>
    <property type="molecule type" value="Genomic_DNA"/>
</dbReference>
<evidence type="ECO:0000313" key="3">
    <source>
        <dbReference type="Proteomes" id="UP000277204"/>
    </source>
</evidence>
<evidence type="ECO:0000313" key="2">
    <source>
        <dbReference type="EMBL" id="VDO70296.1"/>
    </source>
</evidence>
<keyword evidence="1" id="KW-0472">Membrane</keyword>
<sequence>MLINTCMFGLMASVVLQVSTPHSRTFLTFVLKILTLVLFESCFEFQMFFSCMYATLTLLIRLFTSASDPPCCRQLLINTCMFGLMVSVVLQVSTSHSRTFLTLVLFESCFEFQMFFSCRYATLTLPIRLFTSASDPLCSLLISSSAASCFVLSHSGLLLIVCSQRILSILRRQLFINTCTFFMMFTVVSAPYSRIVLMFVLKILTLMLANR</sequence>
<proteinExistence type="predicted"/>
<organism evidence="2 3">
    <name type="scientific">Schistosoma margrebowiei</name>
    <dbReference type="NCBI Taxonomy" id="48269"/>
    <lineage>
        <taxon>Eukaryota</taxon>
        <taxon>Metazoa</taxon>
        <taxon>Spiralia</taxon>
        <taxon>Lophotrochozoa</taxon>
        <taxon>Platyhelminthes</taxon>
        <taxon>Trematoda</taxon>
        <taxon>Digenea</taxon>
        <taxon>Strigeidida</taxon>
        <taxon>Schistosomatoidea</taxon>
        <taxon>Schistosomatidae</taxon>
        <taxon>Schistosoma</taxon>
    </lineage>
</organism>
<protein>
    <submittedName>
        <fullName evidence="2">Uncharacterized protein</fullName>
    </submittedName>
</protein>
<dbReference type="AlphaFoldDB" id="A0A3P7XA02"/>
<keyword evidence="1" id="KW-0812">Transmembrane</keyword>
<name>A0A3P7XA02_9TREM</name>
<gene>
    <name evidence="2" type="ORF">SMRZ_LOCUS6278</name>
</gene>
<evidence type="ECO:0000256" key="1">
    <source>
        <dbReference type="SAM" id="Phobius"/>
    </source>
</evidence>
<feature type="transmembrane region" description="Helical" evidence="1">
    <location>
        <begin position="45"/>
        <end position="63"/>
    </location>
</feature>
<accession>A0A3P7XA02</accession>
<reference evidence="2 3" key="1">
    <citation type="submission" date="2018-11" db="EMBL/GenBank/DDBJ databases">
        <authorList>
            <consortium name="Pathogen Informatics"/>
        </authorList>
    </citation>
    <scope>NUCLEOTIDE SEQUENCE [LARGE SCALE GENOMIC DNA]</scope>
    <source>
        <strain evidence="2 3">Zambia</strain>
    </source>
</reference>
<dbReference type="Proteomes" id="UP000277204">
    <property type="component" value="Unassembled WGS sequence"/>
</dbReference>
<feature type="transmembrane region" description="Helical" evidence="1">
    <location>
        <begin position="140"/>
        <end position="162"/>
    </location>
</feature>
<keyword evidence="1" id="KW-1133">Transmembrane helix</keyword>